<accession>A0A8T0FZ83</accession>
<dbReference type="AlphaFoldDB" id="A0A8T0FZ83"/>
<organism evidence="2 3">
    <name type="scientific">Argiope bruennichi</name>
    <name type="common">Wasp spider</name>
    <name type="synonym">Aranea bruennichi</name>
    <dbReference type="NCBI Taxonomy" id="94029"/>
    <lineage>
        <taxon>Eukaryota</taxon>
        <taxon>Metazoa</taxon>
        <taxon>Ecdysozoa</taxon>
        <taxon>Arthropoda</taxon>
        <taxon>Chelicerata</taxon>
        <taxon>Arachnida</taxon>
        <taxon>Araneae</taxon>
        <taxon>Araneomorphae</taxon>
        <taxon>Entelegynae</taxon>
        <taxon>Araneoidea</taxon>
        <taxon>Araneidae</taxon>
        <taxon>Argiope</taxon>
    </lineage>
</organism>
<feature type="region of interest" description="Disordered" evidence="1">
    <location>
        <begin position="111"/>
        <end position="137"/>
    </location>
</feature>
<reference evidence="2" key="1">
    <citation type="journal article" date="2020" name="bioRxiv">
        <title>Chromosome-level reference genome of the European wasp spider Argiope bruennichi: a resource for studies on range expansion and evolutionary adaptation.</title>
        <authorList>
            <person name="Sheffer M.M."/>
            <person name="Hoppe A."/>
            <person name="Krehenwinkel H."/>
            <person name="Uhl G."/>
            <person name="Kuss A.W."/>
            <person name="Jensen L."/>
            <person name="Jensen C."/>
            <person name="Gillespie R.G."/>
            <person name="Hoff K.J."/>
            <person name="Prost S."/>
        </authorList>
    </citation>
    <scope>NUCLEOTIDE SEQUENCE</scope>
</reference>
<dbReference type="EMBL" id="JABXBU010000001">
    <property type="protein sequence ID" value="KAF8796417.1"/>
    <property type="molecule type" value="Genomic_DNA"/>
</dbReference>
<protein>
    <submittedName>
        <fullName evidence="2">Uncharacterized protein</fullName>
    </submittedName>
</protein>
<sequence length="247" mass="27555">MRAALVRNWSSRRREMMPDVDGNRTRILIFLSFGRQVPENGSTELSHRWETIADDRYFGTADANDQGRKGARIENKAKSDFRQRLLGQYPNHANDQRPARRLLSTLNPEITASLTTKPPNPLQPVKQEDDASEPRIQGRRVAVTKTAVILHPGELLLAPEVFLTWMTLDSSLGVRGGGSSTIFAFSGALEGDSGRCRTQRRCRHTPSLIPGKAVNVKISLQELGWTSSLAMCKVHGGSKVHTMHWSF</sequence>
<evidence type="ECO:0000256" key="1">
    <source>
        <dbReference type="SAM" id="MobiDB-lite"/>
    </source>
</evidence>
<gene>
    <name evidence="2" type="ORF">HNY73_000794</name>
</gene>
<dbReference type="Proteomes" id="UP000807504">
    <property type="component" value="Unassembled WGS sequence"/>
</dbReference>
<name>A0A8T0FZ83_ARGBR</name>
<keyword evidence="3" id="KW-1185">Reference proteome</keyword>
<reference evidence="2" key="2">
    <citation type="submission" date="2020-06" db="EMBL/GenBank/DDBJ databases">
        <authorList>
            <person name="Sheffer M."/>
        </authorList>
    </citation>
    <scope>NUCLEOTIDE SEQUENCE</scope>
</reference>
<proteinExistence type="predicted"/>
<evidence type="ECO:0000313" key="2">
    <source>
        <dbReference type="EMBL" id="KAF8796417.1"/>
    </source>
</evidence>
<comment type="caution">
    <text evidence="2">The sequence shown here is derived from an EMBL/GenBank/DDBJ whole genome shotgun (WGS) entry which is preliminary data.</text>
</comment>
<evidence type="ECO:0000313" key="3">
    <source>
        <dbReference type="Proteomes" id="UP000807504"/>
    </source>
</evidence>